<feature type="site" description="Transition state stabilizer" evidence="9">
    <location>
        <position position="19"/>
    </location>
</feature>
<evidence type="ECO:0000256" key="2">
    <source>
        <dbReference type="ARBA" id="ARBA00022679"/>
    </source>
</evidence>
<evidence type="ECO:0000313" key="11">
    <source>
        <dbReference type="EMBL" id="KRK65413.1"/>
    </source>
</evidence>
<feature type="binding site" evidence="9">
    <location>
        <position position="19"/>
    </location>
    <ligand>
        <name>ATP</name>
        <dbReference type="ChEBI" id="CHEBI:30616"/>
    </ligand>
</feature>
<sequence length="163" mass="18279">MPNRIGMYAGSFDPVTNGHLTIIRRASKLFDELIVATMTNNSKNYMFNYEEKKAFIEAEIGDLKNVKVIDGKEQLTTKLAKEYGANVLVRSMRNSSDFSYEAGVFSMNRSLNPEIETVFLLADSKYANISSSMIKEVAKFGGDVSKFVPDDVAKSLVKKLRKE</sequence>
<dbReference type="HAMAP" id="MF_00151">
    <property type="entry name" value="PPAT_bact"/>
    <property type="match status" value="1"/>
</dbReference>
<keyword evidence="7 9" id="KW-0173">Coenzyme A biosynthesis</keyword>
<evidence type="ECO:0000256" key="8">
    <source>
        <dbReference type="ARBA" id="ARBA00029346"/>
    </source>
</evidence>
<comment type="similarity">
    <text evidence="9">Belongs to the bacterial CoaD family.</text>
</comment>
<keyword evidence="5 9" id="KW-0067">ATP-binding</keyword>
<dbReference type="PRINTS" id="PR01020">
    <property type="entry name" value="LPSBIOSNTHSS"/>
</dbReference>
<evidence type="ECO:0000256" key="1">
    <source>
        <dbReference type="ARBA" id="ARBA00022490"/>
    </source>
</evidence>
<dbReference type="InterPro" id="IPR004821">
    <property type="entry name" value="Cyt_trans-like"/>
</dbReference>
<dbReference type="NCBIfam" id="TIGR01510">
    <property type="entry name" value="coaD_prev_kdtB"/>
    <property type="match status" value="1"/>
</dbReference>
<dbReference type="STRING" id="1423811.FC72_GL000882"/>
<feature type="binding site" evidence="9">
    <location>
        <position position="90"/>
    </location>
    <ligand>
        <name>substrate</name>
    </ligand>
</feature>
<dbReference type="Gene3D" id="3.40.50.620">
    <property type="entry name" value="HUPs"/>
    <property type="match status" value="1"/>
</dbReference>
<keyword evidence="6 9" id="KW-0460">Magnesium</keyword>
<feature type="binding site" evidence="9">
    <location>
        <position position="76"/>
    </location>
    <ligand>
        <name>substrate</name>
    </ligand>
</feature>
<dbReference type="PATRIC" id="fig|1423811.3.peg.894"/>
<feature type="domain" description="Cytidyltransferase-like" evidence="10">
    <location>
        <begin position="7"/>
        <end position="136"/>
    </location>
</feature>
<feature type="binding site" evidence="9">
    <location>
        <position position="11"/>
    </location>
    <ligand>
        <name>substrate</name>
    </ligand>
</feature>
<dbReference type="PANTHER" id="PTHR21342:SF1">
    <property type="entry name" value="PHOSPHOPANTETHEINE ADENYLYLTRANSFERASE"/>
    <property type="match status" value="1"/>
</dbReference>
<feature type="binding site" evidence="9">
    <location>
        <position position="43"/>
    </location>
    <ligand>
        <name>substrate</name>
    </ligand>
</feature>
<evidence type="ECO:0000256" key="9">
    <source>
        <dbReference type="HAMAP-Rule" id="MF_00151"/>
    </source>
</evidence>
<accession>A0A0R1J269</accession>
<comment type="pathway">
    <text evidence="9">Cofactor biosynthesis; coenzyme A biosynthesis; CoA from (R)-pantothenate: step 4/5.</text>
</comment>
<comment type="subunit">
    <text evidence="9">Homohexamer.</text>
</comment>
<evidence type="ECO:0000256" key="3">
    <source>
        <dbReference type="ARBA" id="ARBA00022695"/>
    </source>
</evidence>
<reference evidence="11 12" key="1">
    <citation type="journal article" date="2015" name="Genome Announc.">
        <title>Expanding the biotechnology potential of lactobacilli through comparative genomics of 213 strains and associated genera.</title>
        <authorList>
            <person name="Sun Z."/>
            <person name="Harris H.M."/>
            <person name="McCann A."/>
            <person name="Guo C."/>
            <person name="Argimon S."/>
            <person name="Zhang W."/>
            <person name="Yang X."/>
            <person name="Jeffery I.B."/>
            <person name="Cooney J.C."/>
            <person name="Kagawa T.F."/>
            <person name="Liu W."/>
            <person name="Song Y."/>
            <person name="Salvetti E."/>
            <person name="Wrobel A."/>
            <person name="Rasinkangas P."/>
            <person name="Parkhill J."/>
            <person name="Rea M.C."/>
            <person name="O'Sullivan O."/>
            <person name="Ritari J."/>
            <person name="Douillard F.P."/>
            <person name="Paul Ross R."/>
            <person name="Yang R."/>
            <person name="Briner A.E."/>
            <person name="Felis G.E."/>
            <person name="de Vos W.M."/>
            <person name="Barrangou R."/>
            <person name="Klaenhammer T.R."/>
            <person name="Caufield P.W."/>
            <person name="Cui Y."/>
            <person name="Zhang H."/>
            <person name="O'Toole P.W."/>
        </authorList>
    </citation>
    <scope>NUCLEOTIDE SEQUENCE [LARGE SCALE GENOMIC DNA]</scope>
    <source>
        <strain evidence="11 12">DSM 20183</strain>
    </source>
</reference>
<comment type="subcellular location">
    <subcellularLocation>
        <location evidence="9">Cytoplasm</location>
    </subcellularLocation>
</comment>
<proteinExistence type="inferred from homology"/>
<evidence type="ECO:0000256" key="7">
    <source>
        <dbReference type="ARBA" id="ARBA00022993"/>
    </source>
</evidence>
<evidence type="ECO:0000259" key="10">
    <source>
        <dbReference type="Pfam" id="PF01467"/>
    </source>
</evidence>
<comment type="catalytic activity">
    <reaction evidence="8 9">
        <text>(R)-4'-phosphopantetheine + ATP + H(+) = 3'-dephospho-CoA + diphosphate</text>
        <dbReference type="Rhea" id="RHEA:19801"/>
        <dbReference type="ChEBI" id="CHEBI:15378"/>
        <dbReference type="ChEBI" id="CHEBI:30616"/>
        <dbReference type="ChEBI" id="CHEBI:33019"/>
        <dbReference type="ChEBI" id="CHEBI:57328"/>
        <dbReference type="ChEBI" id="CHEBI:61723"/>
        <dbReference type="EC" id="2.7.7.3"/>
    </reaction>
</comment>
<dbReference type="EC" id="2.7.7.3" evidence="9"/>
<comment type="function">
    <text evidence="9">Reversibly transfers an adenylyl group from ATP to 4'-phosphopantetheine, yielding dephospho-CoA (dPCoA) and pyrophosphate.</text>
</comment>
<dbReference type="Proteomes" id="UP000050929">
    <property type="component" value="Unassembled WGS sequence"/>
</dbReference>
<keyword evidence="3 9" id="KW-0548">Nucleotidyltransferase</keyword>
<comment type="caution">
    <text evidence="9">Lacks conserved residue(s) required for the propagation of feature annotation.</text>
</comment>
<keyword evidence="12" id="KW-1185">Reference proteome</keyword>
<dbReference type="GO" id="GO:0015937">
    <property type="term" value="P:coenzyme A biosynthetic process"/>
    <property type="evidence" value="ECO:0007669"/>
    <property type="project" value="UniProtKB-UniRule"/>
</dbReference>
<dbReference type="NCBIfam" id="TIGR00125">
    <property type="entry name" value="cyt_tran_rel"/>
    <property type="match status" value="1"/>
</dbReference>
<dbReference type="OrthoDB" id="9806661at2"/>
<protein>
    <recommendedName>
        <fullName evidence="9">Phosphopantetheine adenylyltransferase</fullName>
        <ecNumber evidence="9">2.7.7.3</ecNumber>
    </recommendedName>
    <alternativeName>
        <fullName evidence="9">Dephospho-CoA pyrophosphorylase</fullName>
    </alternativeName>
    <alternativeName>
        <fullName evidence="9">Pantetheine-phosphate adenylyltransferase</fullName>
        <shortName evidence="9">PPAT</shortName>
    </alternativeName>
</protein>
<dbReference type="GO" id="GO:0004595">
    <property type="term" value="F:pantetheine-phosphate adenylyltransferase activity"/>
    <property type="evidence" value="ECO:0007669"/>
    <property type="project" value="UniProtKB-UniRule"/>
</dbReference>
<dbReference type="PANTHER" id="PTHR21342">
    <property type="entry name" value="PHOSPHOPANTETHEINE ADENYLYLTRANSFERASE"/>
    <property type="match status" value="1"/>
</dbReference>
<comment type="cofactor">
    <cofactor evidence="9">
        <name>Mg(2+)</name>
        <dbReference type="ChEBI" id="CHEBI:18420"/>
    </cofactor>
</comment>
<dbReference type="AlphaFoldDB" id="A0A0R1J269"/>
<feature type="binding site" evidence="9">
    <location>
        <begin position="126"/>
        <end position="132"/>
    </location>
    <ligand>
        <name>ATP</name>
        <dbReference type="ChEBI" id="CHEBI:30616"/>
    </ligand>
</feature>
<dbReference type="UniPathway" id="UPA00241">
    <property type="reaction ID" value="UER00355"/>
</dbReference>
<feature type="binding site" evidence="9">
    <location>
        <begin position="11"/>
        <end position="12"/>
    </location>
    <ligand>
        <name>ATP</name>
        <dbReference type="ChEBI" id="CHEBI:30616"/>
    </ligand>
</feature>
<dbReference type="Pfam" id="PF01467">
    <property type="entry name" value="CTP_transf_like"/>
    <property type="match status" value="1"/>
</dbReference>
<dbReference type="GO" id="GO:0005524">
    <property type="term" value="F:ATP binding"/>
    <property type="evidence" value="ECO:0007669"/>
    <property type="project" value="UniProtKB-KW"/>
</dbReference>
<dbReference type="GO" id="GO:0005737">
    <property type="term" value="C:cytoplasm"/>
    <property type="evidence" value="ECO:0007669"/>
    <property type="project" value="UniProtKB-SubCell"/>
</dbReference>
<evidence type="ECO:0000256" key="6">
    <source>
        <dbReference type="ARBA" id="ARBA00022842"/>
    </source>
</evidence>
<name>A0A0R1J269_9LACO</name>
<dbReference type="SUPFAM" id="SSF52374">
    <property type="entry name" value="Nucleotidylyl transferase"/>
    <property type="match status" value="1"/>
</dbReference>
<organism evidence="11 12">
    <name type="scientific">Companilactobacillus tucceti DSM 20183</name>
    <dbReference type="NCBI Taxonomy" id="1423811"/>
    <lineage>
        <taxon>Bacteria</taxon>
        <taxon>Bacillati</taxon>
        <taxon>Bacillota</taxon>
        <taxon>Bacilli</taxon>
        <taxon>Lactobacillales</taxon>
        <taxon>Lactobacillaceae</taxon>
        <taxon>Companilactobacillus</taxon>
    </lineage>
</organism>
<keyword evidence="4 9" id="KW-0547">Nucleotide-binding</keyword>
<dbReference type="InterPro" id="IPR001980">
    <property type="entry name" value="PPAT"/>
</dbReference>
<feature type="binding site" evidence="9">
    <location>
        <position position="101"/>
    </location>
    <ligand>
        <name>ATP</name>
        <dbReference type="ChEBI" id="CHEBI:30616"/>
    </ligand>
</feature>
<dbReference type="RefSeq" id="WP_057763978.1">
    <property type="nucleotide sequence ID" value="NZ_AZDG01000002.1"/>
</dbReference>
<evidence type="ECO:0000256" key="5">
    <source>
        <dbReference type="ARBA" id="ARBA00022840"/>
    </source>
</evidence>
<comment type="caution">
    <text evidence="11">The sequence shown here is derived from an EMBL/GenBank/DDBJ whole genome shotgun (WGS) entry which is preliminary data.</text>
</comment>
<evidence type="ECO:0000313" key="12">
    <source>
        <dbReference type="Proteomes" id="UP000050929"/>
    </source>
</evidence>
<dbReference type="InterPro" id="IPR014729">
    <property type="entry name" value="Rossmann-like_a/b/a_fold"/>
</dbReference>
<gene>
    <name evidence="9" type="primary">coaD</name>
    <name evidence="11" type="ORF">FC72_GL000882</name>
</gene>
<keyword evidence="1 9" id="KW-0963">Cytoplasm</keyword>
<dbReference type="CDD" id="cd02163">
    <property type="entry name" value="PPAT"/>
    <property type="match status" value="1"/>
</dbReference>
<evidence type="ECO:0000256" key="4">
    <source>
        <dbReference type="ARBA" id="ARBA00022741"/>
    </source>
</evidence>
<dbReference type="EMBL" id="AZDG01000002">
    <property type="protein sequence ID" value="KRK65413.1"/>
    <property type="molecule type" value="Genomic_DNA"/>
</dbReference>
<keyword evidence="2 9" id="KW-0808">Transferase</keyword>